<organism evidence="2 3">
    <name type="scientific">Ficus carica</name>
    <name type="common">Common fig</name>
    <dbReference type="NCBI Taxonomy" id="3494"/>
    <lineage>
        <taxon>Eukaryota</taxon>
        <taxon>Viridiplantae</taxon>
        <taxon>Streptophyta</taxon>
        <taxon>Embryophyta</taxon>
        <taxon>Tracheophyta</taxon>
        <taxon>Spermatophyta</taxon>
        <taxon>Magnoliopsida</taxon>
        <taxon>eudicotyledons</taxon>
        <taxon>Gunneridae</taxon>
        <taxon>Pentapetalae</taxon>
        <taxon>rosids</taxon>
        <taxon>fabids</taxon>
        <taxon>Rosales</taxon>
        <taxon>Moraceae</taxon>
        <taxon>Ficeae</taxon>
        <taxon>Ficus</taxon>
    </lineage>
</organism>
<keyword evidence="3" id="KW-1185">Reference proteome</keyword>
<dbReference type="AlphaFoldDB" id="A0AA88A5H0"/>
<feature type="region of interest" description="Disordered" evidence="1">
    <location>
        <begin position="1"/>
        <end position="22"/>
    </location>
</feature>
<protein>
    <submittedName>
        <fullName evidence="2">Uncharacterized protein</fullName>
    </submittedName>
</protein>
<dbReference type="Gramene" id="FCD_00022863-RA">
    <property type="protein sequence ID" value="FCD_00022863-RA:cds"/>
    <property type="gene ID" value="FCD_00022863"/>
</dbReference>
<dbReference type="EMBL" id="BTGU01000019">
    <property type="protein sequence ID" value="GMN44902.1"/>
    <property type="molecule type" value="Genomic_DNA"/>
</dbReference>
<proteinExistence type="predicted"/>
<reference evidence="2" key="1">
    <citation type="submission" date="2023-07" db="EMBL/GenBank/DDBJ databases">
        <title>draft genome sequence of fig (Ficus carica).</title>
        <authorList>
            <person name="Takahashi T."/>
            <person name="Nishimura K."/>
        </authorList>
    </citation>
    <scope>NUCLEOTIDE SEQUENCE</scope>
</reference>
<evidence type="ECO:0000313" key="3">
    <source>
        <dbReference type="Proteomes" id="UP001187192"/>
    </source>
</evidence>
<gene>
    <name evidence="2" type="ORF">TIFTF001_014092</name>
</gene>
<dbReference type="Proteomes" id="UP001187192">
    <property type="component" value="Unassembled WGS sequence"/>
</dbReference>
<accession>A0AA88A5H0</accession>
<sequence>MIAIASKGNFPPKQTGSEKKSESIKLNYLLTPDWANFSQFSSKFPSFRLQLKADNLNPSPNQTLNPFSWDSAPKLFRRPERWSGFVSEGRNGAPGIEDVGIRRSPETVGRVGPERETGKRASELGLGFRACDLGDLARTRRACVDKRARIGIFRVVIWRVDTCRTCQRHGHGFRRACGARDLVFLMTPSLESSSSCDL</sequence>
<evidence type="ECO:0000256" key="1">
    <source>
        <dbReference type="SAM" id="MobiDB-lite"/>
    </source>
</evidence>
<name>A0AA88A5H0_FICCA</name>
<comment type="caution">
    <text evidence="2">The sequence shown here is derived from an EMBL/GenBank/DDBJ whole genome shotgun (WGS) entry which is preliminary data.</text>
</comment>
<evidence type="ECO:0000313" key="2">
    <source>
        <dbReference type="EMBL" id="GMN44902.1"/>
    </source>
</evidence>